<dbReference type="Pfam" id="PF07963">
    <property type="entry name" value="N_methyl"/>
    <property type="match status" value="1"/>
</dbReference>
<dbReference type="InterPro" id="IPR012902">
    <property type="entry name" value="N_methyl_site"/>
</dbReference>
<dbReference type="EMBL" id="LAZR01000228">
    <property type="protein sequence ID" value="KKN80583.1"/>
    <property type="molecule type" value="Genomic_DNA"/>
</dbReference>
<reference evidence="2" key="1">
    <citation type="journal article" date="2015" name="Nature">
        <title>Complex archaea that bridge the gap between prokaryotes and eukaryotes.</title>
        <authorList>
            <person name="Spang A."/>
            <person name="Saw J.H."/>
            <person name="Jorgensen S.L."/>
            <person name="Zaremba-Niedzwiedzka K."/>
            <person name="Martijn J."/>
            <person name="Lind A.E."/>
            <person name="van Eijk R."/>
            <person name="Schleper C."/>
            <person name="Guy L."/>
            <person name="Ettema T.J."/>
        </authorList>
    </citation>
    <scope>NUCLEOTIDE SEQUENCE</scope>
</reference>
<sequence>MKMMQQRHKSNGFTLIELIISVVILGILIAAVAPLVSSAFMFMEAAKKDENEITNRNLANAMIDFSRTRTGVMKSRLPDPVNTSAPIVAGLFNEASTNSESIALGVLLKSTGVGPNQINFDNAVVQNARVYQRVSDLTFNMPLYVTTGPSMRLTYDYAVVYSTRCGAATACYTSASSSNPPGDSPVLNSGNYSSWKTVGSDYGAVAFSSLSEQKNLLRITAGRLNMLTERFNVDFHNKVRLSSADSATNFFPTNNGGLDLGNTNPVANMGCRDGWYTLSAANVDVLTQLGLDKSEYGVTPWGGIISYCRDYDPAGTGTHNSPPHYGALRINKGTTSLGVPAVISDAAILTF</sequence>
<dbReference type="Gene3D" id="3.30.700.10">
    <property type="entry name" value="Glycoprotein, Type 4 Pilin"/>
    <property type="match status" value="1"/>
</dbReference>
<feature type="transmembrane region" description="Helical" evidence="1">
    <location>
        <begin position="12"/>
        <end position="36"/>
    </location>
</feature>
<protein>
    <recommendedName>
        <fullName evidence="3">Prepilin-type N-terminal cleavage/methylation domain-containing protein</fullName>
    </recommendedName>
</protein>
<name>A0A0F9WPE4_9ZZZZ</name>
<dbReference type="NCBIfam" id="TIGR02532">
    <property type="entry name" value="IV_pilin_GFxxxE"/>
    <property type="match status" value="1"/>
</dbReference>
<gene>
    <name evidence="2" type="ORF">LCGC14_0328020</name>
</gene>
<keyword evidence="1" id="KW-0812">Transmembrane</keyword>
<keyword evidence="1" id="KW-1133">Transmembrane helix</keyword>
<evidence type="ECO:0000313" key="2">
    <source>
        <dbReference type="EMBL" id="KKN80583.1"/>
    </source>
</evidence>
<accession>A0A0F9WPE4</accession>
<evidence type="ECO:0008006" key="3">
    <source>
        <dbReference type="Google" id="ProtNLM"/>
    </source>
</evidence>
<organism evidence="2">
    <name type="scientific">marine sediment metagenome</name>
    <dbReference type="NCBI Taxonomy" id="412755"/>
    <lineage>
        <taxon>unclassified sequences</taxon>
        <taxon>metagenomes</taxon>
        <taxon>ecological metagenomes</taxon>
    </lineage>
</organism>
<evidence type="ECO:0000256" key="1">
    <source>
        <dbReference type="SAM" id="Phobius"/>
    </source>
</evidence>
<comment type="caution">
    <text evidence="2">The sequence shown here is derived from an EMBL/GenBank/DDBJ whole genome shotgun (WGS) entry which is preliminary data.</text>
</comment>
<keyword evidence="1" id="KW-0472">Membrane</keyword>
<proteinExistence type="predicted"/>
<dbReference type="AlphaFoldDB" id="A0A0F9WPE4"/>